<protein>
    <submittedName>
        <fullName evidence="1">Uncharacterized protein</fullName>
    </submittedName>
</protein>
<dbReference type="Proteomes" id="UP000887013">
    <property type="component" value="Unassembled WGS sequence"/>
</dbReference>
<dbReference type="EMBL" id="BMAW01003815">
    <property type="protein sequence ID" value="GFS85642.1"/>
    <property type="molecule type" value="Genomic_DNA"/>
</dbReference>
<evidence type="ECO:0000313" key="1">
    <source>
        <dbReference type="EMBL" id="GFS85642.1"/>
    </source>
</evidence>
<proteinExistence type="predicted"/>
<evidence type="ECO:0000313" key="2">
    <source>
        <dbReference type="Proteomes" id="UP000887013"/>
    </source>
</evidence>
<comment type="caution">
    <text evidence="1">The sequence shown here is derived from an EMBL/GenBank/DDBJ whole genome shotgun (WGS) entry which is preliminary data.</text>
</comment>
<name>A0A8X6MZ70_NEPPI</name>
<dbReference type="AlphaFoldDB" id="A0A8X6MZ70"/>
<keyword evidence="2" id="KW-1185">Reference proteome</keyword>
<reference evidence="1" key="1">
    <citation type="submission" date="2020-08" db="EMBL/GenBank/DDBJ databases">
        <title>Multicomponent nature underlies the extraordinary mechanical properties of spider dragline silk.</title>
        <authorList>
            <person name="Kono N."/>
            <person name="Nakamura H."/>
            <person name="Mori M."/>
            <person name="Yoshida Y."/>
            <person name="Ohtoshi R."/>
            <person name="Malay A.D."/>
            <person name="Moran D.A.P."/>
            <person name="Tomita M."/>
            <person name="Numata K."/>
            <person name="Arakawa K."/>
        </authorList>
    </citation>
    <scope>NUCLEOTIDE SEQUENCE</scope>
</reference>
<organism evidence="1 2">
    <name type="scientific">Nephila pilipes</name>
    <name type="common">Giant wood spider</name>
    <name type="synonym">Nephila maculata</name>
    <dbReference type="NCBI Taxonomy" id="299642"/>
    <lineage>
        <taxon>Eukaryota</taxon>
        <taxon>Metazoa</taxon>
        <taxon>Ecdysozoa</taxon>
        <taxon>Arthropoda</taxon>
        <taxon>Chelicerata</taxon>
        <taxon>Arachnida</taxon>
        <taxon>Araneae</taxon>
        <taxon>Araneomorphae</taxon>
        <taxon>Entelegynae</taxon>
        <taxon>Araneoidea</taxon>
        <taxon>Nephilidae</taxon>
        <taxon>Nephila</taxon>
    </lineage>
</organism>
<sequence length="136" mass="15959">MMDAQANWSDRTDEAMEQSIEKTQPNIYSDQGAALPASPLSKIYSEEFFAVNFTMTRRAIQGRNAYAAWARKLGTTKKDDPEFLRVHEELRKSGENLDKVLLNYQRVRRNWPNWSKIIKIRPKTKRKLFPKLLFLP</sequence>
<accession>A0A8X6MZ70</accession>
<gene>
    <name evidence="1" type="ORF">NPIL_45081</name>
</gene>